<feature type="compositionally biased region" description="Polar residues" evidence="1">
    <location>
        <begin position="448"/>
        <end position="462"/>
    </location>
</feature>
<feature type="compositionally biased region" description="Low complexity" evidence="1">
    <location>
        <begin position="981"/>
        <end position="998"/>
    </location>
</feature>
<reference evidence="4 5" key="1">
    <citation type="submission" date="2019-12" db="EMBL/GenBank/DDBJ databases">
        <authorList>
            <person name="Lauer M.J."/>
            <person name="Curtus N.L."/>
            <person name="Garlena R.A."/>
            <person name="Russell D.A."/>
            <person name="Pope W.H."/>
            <person name="Jacobs-Sera D."/>
            <person name="Hatfull G.F."/>
        </authorList>
    </citation>
    <scope>NUCLEOTIDE SEQUENCE [LARGE SCALE GENOMIC DNA]</scope>
</reference>
<dbReference type="EMBL" id="MN813686">
    <property type="protein sequence ID" value="QHB37361.1"/>
    <property type="molecule type" value="Genomic_DNA"/>
</dbReference>
<dbReference type="Pfam" id="PF13481">
    <property type="entry name" value="AAA_25"/>
    <property type="match status" value="1"/>
</dbReference>
<feature type="compositionally biased region" description="Acidic residues" evidence="1">
    <location>
        <begin position="540"/>
        <end position="549"/>
    </location>
</feature>
<keyword evidence="4" id="KW-0347">Helicase</keyword>
<dbReference type="Proteomes" id="UP000463946">
    <property type="component" value="Segment"/>
</dbReference>
<dbReference type="InterPro" id="IPR038724">
    <property type="entry name" value="RepA"/>
</dbReference>
<evidence type="ECO:0000259" key="3">
    <source>
        <dbReference type="SMART" id="SM00943"/>
    </source>
</evidence>
<dbReference type="SMART" id="SM00382">
    <property type="entry name" value="AAA"/>
    <property type="match status" value="1"/>
</dbReference>
<feature type="compositionally biased region" description="Basic and acidic residues" evidence="1">
    <location>
        <begin position="573"/>
        <end position="583"/>
    </location>
</feature>
<keyword evidence="5" id="KW-1185">Reference proteome</keyword>
<dbReference type="InterPro" id="IPR027417">
    <property type="entry name" value="P-loop_NTPase"/>
</dbReference>
<dbReference type="SUPFAM" id="SSF56747">
    <property type="entry name" value="Prim-pol domain"/>
    <property type="match status" value="1"/>
</dbReference>
<dbReference type="InterPro" id="IPR003593">
    <property type="entry name" value="AAA+_ATPase"/>
</dbReference>
<dbReference type="Pfam" id="PF09250">
    <property type="entry name" value="Prim-Pol"/>
    <property type="match status" value="1"/>
</dbReference>
<feature type="region of interest" description="Disordered" evidence="1">
    <location>
        <begin position="410"/>
        <end position="464"/>
    </location>
</feature>
<name>A0A6B9LD73_9CAUD</name>
<feature type="domain" description="DNA primase/polymerase bifunctional N-terminal" evidence="3">
    <location>
        <begin position="27"/>
        <end position="268"/>
    </location>
</feature>
<feature type="region of interest" description="Disordered" evidence="1">
    <location>
        <begin position="962"/>
        <end position="998"/>
    </location>
</feature>
<feature type="compositionally biased region" description="Basic and acidic residues" evidence="1">
    <location>
        <begin position="426"/>
        <end position="435"/>
    </location>
</feature>
<gene>
    <name evidence="4" type="primary">59</name>
    <name evidence="4" type="ORF">PBI_BIRDSNEST_59</name>
</gene>
<keyword evidence="4" id="KW-0378">Hydrolase</keyword>
<dbReference type="KEGG" id="vg:60320923"/>
<evidence type="ECO:0000313" key="4">
    <source>
        <dbReference type="EMBL" id="QHB37361.1"/>
    </source>
</evidence>
<proteinExistence type="predicted"/>
<feature type="region of interest" description="Disordered" evidence="1">
    <location>
        <begin position="535"/>
        <end position="593"/>
    </location>
</feature>
<dbReference type="RefSeq" id="YP_009949518.1">
    <property type="nucleotide sequence ID" value="NC_051581.1"/>
</dbReference>
<evidence type="ECO:0000313" key="5">
    <source>
        <dbReference type="Proteomes" id="UP000463946"/>
    </source>
</evidence>
<evidence type="ECO:0000256" key="1">
    <source>
        <dbReference type="SAM" id="MobiDB-lite"/>
    </source>
</evidence>
<dbReference type="GeneID" id="60320923"/>
<organism evidence="4 5">
    <name type="scientific">Mycobacterium phage BirdsNest</name>
    <dbReference type="NCBI Taxonomy" id="2686231"/>
    <lineage>
        <taxon>Viruses</taxon>
        <taxon>Duplodnaviria</taxon>
        <taxon>Heunggongvirae</taxon>
        <taxon>Uroviricota</taxon>
        <taxon>Caudoviricetes</taxon>
        <taxon>Bclasvirinae</taxon>
        <taxon>Birdsnestvirus</taxon>
        <taxon>Birdsnestvirus birdsnest</taxon>
    </lineage>
</organism>
<protein>
    <submittedName>
        <fullName evidence="4">RepA-like helicase</fullName>
    </submittedName>
</protein>
<keyword evidence="4" id="KW-0547">Nucleotide-binding</keyword>
<feature type="domain" description="AAA+ ATPase" evidence="2">
    <location>
        <begin position="633"/>
        <end position="807"/>
    </location>
</feature>
<accession>A0A6B9LD73</accession>
<dbReference type="SMART" id="SM00943">
    <property type="entry name" value="Prim-Pol"/>
    <property type="match status" value="1"/>
</dbReference>
<keyword evidence="4" id="KW-0067">ATP-binding</keyword>
<dbReference type="InterPro" id="IPR015330">
    <property type="entry name" value="DNA_primase/pol_bifunc_N"/>
</dbReference>
<dbReference type="CDD" id="cd01125">
    <property type="entry name" value="RepA_RSF1010_like"/>
    <property type="match status" value="1"/>
</dbReference>
<dbReference type="GO" id="GO:0004386">
    <property type="term" value="F:helicase activity"/>
    <property type="evidence" value="ECO:0007669"/>
    <property type="project" value="UniProtKB-KW"/>
</dbReference>
<dbReference type="SUPFAM" id="SSF52540">
    <property type="entry name" value="P-loop containing nucleoside triphosphate hydrolases"/>
    <property type="match status" value="1"/>
</dbReference>
<dbReference type="Gene3D" id="3.40.50.300">
    <property type="entry name" value="P-loop containing nucleotide triphosphate hydrolases"/>
    <property type="match status" value="1"/>
</dbReference>
<sequence>MLGSTPLQAVLGSGVDNTDHDAVKAFIRSAADIGLAVLFIYPDSKVPADLRTIQQRNKDDKAAQAEAKEAGRKDWRRIKSPAGLALATTNKTVLDRYLKRYIELFSTWENADGEEVPYNAKKASELTMVKPAAVNLAVEVGASGLIVVDCDTKAQLERFYQVALPADFPVEDRPAPTVVTPGHMGDDADPDDPSTWAHADGGHFYFTVPDKLMPTLPRNLGAMTWGGDDGFAILWDRRYVLIPPSTRPEGRYELLGRDYDVEDSPWILSAITETAARRIERATGNRDDDEDASDLARSIASWAEATPWSAILEPLGWTMAPRADACGCAAWTAPGVHASPKSATAHDAGCSLGRYTEVNAPLHLWTDHDAPPFTDGIGEDNWRPTFSKLQAVALIAYGGNVGKAMDDMELTPGGTEVDPDIAPRSQRADEEHQMEGDGDFELPAAPSNHLSGTASDVNSGTETDPEGPCPVCGAVECACSDDGHFCRVCKTGAGLFVEDEDGALWHAKDEDDAAETGGHLASDGDTITSMVAEARREEADGGDDPEDVNEGGSTAAPIDVDTDLASLPTRGDAPAKQREKKPAADAPFVGAGDEADDPDVFESKHSGVPRIAPFSHWRDMPPPEYIIEGLIEHGGLSCIVGPPGVGKSTVALDMACHIAIGKRWQGRRTLKTKVLYLPGEGLSGAVQRLRAWEAAHGVELSHDLLLGDSIILVQASNEAWGDLAAYIARNGIGLVIFDTFARMASGLEENSATDVGRAVRRYDKLKELTNAGVCVVHHSAKHAPDVARGSSALNGALDSELLVRPARWDTEQITDADGRLPGKPIEVWTSKQKNAEQLEDAIPLLMIDVGGLVEHDADEPDDTVALSAPVITGPNGHVDPMQGEIVLARPLPEPIVETAIRIHAYVLDRPEQGATRADLVAAIRPDAYALSRKDAPAYWKQRIHLAVDKAITYRLVQTLTGTPSGARYIPTDPADPDNPGATPAQARTAAAAEITDAE</sequence>
<evidence type="ECO:0000259" key="2">
    <source>
        <dbReference type="SMART" id="SM00382"/>
    </source>
</evidence>